<keyword evidence="14" id="KW-1185">Reference proteome</keyword>
<comment type="pathway">
    <text evidence="4 11">Purine metabolism; AMP biosynthesis via salvage pathway; AMP from adenine: step 1/1.</text>
</comment>
<comment type="subunit">
    <text evidence="11">Homodimer.</text>
</comment>
<dbReference type="GO" id="GO:0006166">
    <property type="term" value="P:purine ribonucleoside salvage"/>
    <property type="evidence" value="ECO:0007669"/>
    <property type="project" value="UniProtKB-UniRule"/>
</dbReference>
<proteinExistence type="inferred from homology"/>
<dbReference type="HAMAP" id="MF_00004">
    <property type="entry name" value="Aden_phosphoribosyltr"/>
    <property type="match status" value="1"/>
</dbReference>
<organism evidence="13 14">
    <name type="scientific">Conexibacter woesei (strain DSM 14684 / CCUG 47730 / CIP 108061 / JCM 11494 / NBRC 100937 / ID131577)</name>
    <dbReference type="NCBI Taxonomy" id="469383"/>
    <lineage>
        <taxon>Bacteria</taxon>
        <taxon>Bacillati</taxon>
        <taxon>Actinomycetota</taxon>
        <taxon>Thermoleophilia</taxon>
        <taxon>Solirubrobacterales</taxon>
        <taxon>Conexibacteraceae</taxon>
        <taxon>Conexibacter</taxon>
    </lineage>
</organism>
<comment type="catalytic activity">
    <reaction evidence="1 11">
        <text>AMP + diphosphate = 5-phospho-alpha-D-ribose 1-diphosphate + adenine</text>
        <dbReference type="Rhea" id="RHEA:16609"/>
        <dbReference type="ChEBI" id="CHEBI:16708"/>
        <dbReference type="ChEBI" id="CHEBI:33019"/>
        <dbReference type="ChEBI" id="CHEBI:58017"/>
        <dbReference type="ChEBI" id="CHEBI:456215"/>
        <dbReference type="EC" id="2.4.2.7"/>
    </reaction>
</comment>
<dbReference type="GO" id="GO:0003999">
    <property type="term" value="F:adenine phosphoribosyltransferase activity"/>
    <property type="evidence" value="ECO:0007669"/>
    <property type="project" value="UniProtKB-UniRule"/>
</dbReference>
<comment type="function">
    <text evidence="2 11">Catalyzes a salvage reaction resulting in the formation of AMP, that is energically less costly than de novo synthesis.</text>
</comment>
<evidence type="ECO:0000256" key="4">
    <source>
        <dbReference type="ARBA" id="ARBA00004659"/>
    </source>
</evidence>
<evidence type="ECO:0000256" key="3">
    <source>
        <dbReference type="ARBA" id="ARBA00004496"/>
    </source>
</evidence>
<keyword evidence="9 11" id="KW-0808">Transferase</keyword>
<dbReference type="GO" id="GO:0002055">
    <property type="term" value="F:adenine binding"/>
    <property type="evidence" value="ECO:0007669"/>
    <property type="project" value="TreeGrafter"/>
</dbReference>
<dbReference type="GO" id="GO:0016208">
    <property type="term" value="F:AMP binding"/>
    <property type="evidence" value="ECO:0007669"/>
    <property type="project" value="TreeGrafter"/>
</dbReference>
<dbReference type="STRING" id="469383.Cwoe_3489"/>
<dbReference type="GO" id="GO:0044209">
    <property type="term" value="P:AMP salvage"/>
    <property type="evidence" value="ECO:0007669"/>
    <property type="project" value="UniProtKB-UniRule"/>
</dbReference>
<dbReference type="CDD" id="cd06223">
    <property type="entry name" value="PRTases_typeI"/>
    <property type="match status" value="1"/>
</dbReference>
<keyword evidence="7 11" id="KW-0963">Cytoplasm</keyword>
<dbReference type="InterPro" id="IPR050054">
    <property type="entry name" value="UPRTase/APRTase"/>
</dbReference>
<dbReference type="PANTHER" id="PTHR32315">
    <property type="entry name" value="ADENINE PHOSPHORIBOSYLTRANSFERASE"/>
    <property type="match status" value="1"/>
</dbReference>
<dbReference type="EMBL" id="CP001854">
    <property type="protein sequence ID" value="ADB51907.1"/>
    <property type="molecule type" value="Genomic_DNA"/>
</dbReference>
<dbReference type="InterPro" id="IPR029057">
    <property type="entry name" value="PRTase-like"/>
</dbReference>
<dbReference type="eggNOG" id="COG0503">
    <property type="taxonomic scope" value="Bacteria"/>
</dbReference>
<dbReference type="InterPro" id="IPR005764">
    <property type="entry name" value="Ade_phspho_trans"/>
</dbReference>
<comment type="subcellular location">
    <subcellularLocation>
        <location evidence="3 11">Cytoplasm</location>
    </subcellularLocation>
</comment>
<dbReference type="Gene3D" id="3.40.50.2020">
    <property type="match status" value="1"/>
</dbReference>
<dbReference type="UniPathway" id="UPA00588">
    <property type="reaction ID" value="UER00646"/>
</dbReference>
<evidence type="ECO:0000256" key="5">
    <source>
        <dbReference type="ARBA" id="ARBA00008391"/>
    </source>
</evidence>
<dbReference type="NCBIfam" id="TIGR01090">
    <property type="entry name" value="apt"/>
    <property type="match status" value="1"/>
</dbReference>
<evidence type="ECO:0000256" key="9">
    <source>
        <dbReference type="ARBA" id="ARBA00022679"/>
    </source>
</evidence>
<evidence type="ECO:0000256" key="10">
    <source>
        <dbReference type="ARBA" id="ARBA00022726"/>
    </source>
</evidence>
<dbReference type="InterPro" id="IPR000836">
    <property type="entry name" value="PRTase_dom"/>
</dbReference>
<dbReference type="NCBIfam" id="NF002636">
    <property type="entry name" value="PRK02304.1-5"/>
    <property type="match status" value="1"/>
</dbReference>
<dbReference type="AlphaFoldDB" id="D3EZE2"/>
<name>D3EZE2_CONWI</name>
<reference evidence="14" key="2">
    <citation type="submission" date="2010-01" db="EMBL/GenBank/DDBJ databases">
        <title>The complete genome of Conexibacter woesei DSM 14684.</title>
        <authorList>
            <consortium name="US DOE Joint Genome Institute (JGI-PGF)"/>
            <person name="Lucas S."/>
            <person name="Copeland A."/>
            <person name="Lapidus A."/>
            <person name="Glavina del Rio T."/>
            <person name="Dalin E."/>
            <person name="Tice H."/>
            <person name="Bruce D."/>
            <person name="Goodwin L."/>
            <person name="Pitluck S."/>
            <person name="Kyrpides N."/>
            <person name="Mavromatis K."/>
            <person name="Ivanova N."/>
            <person name="Mikhailova N."/>
            <person name="Chertkov O."/>
            <person name="Brettin T."/>
            <person name="Detter J.C."/>
            <person name="Han C."/>
            <person name="Larimer F."/>
            <person name="Land M."/>
            <person name="Hauser L."/>
            <person name="Markowitz V."/>
            <person name="Cheng J.-F."/>
            <person name="Hugenholtz P."/>
            <person name="Woyke T."/>
            <person name="Wu D."/>
            <person name="Pukall R."/>
            <person name="Steenblock K."/>
            <person name="Schneider S."/>
            <person name="Klenk H.-P."/>
            <person name="Eisen J.A."/>
        </authorList>
    </citation>
    <scope>NUCLEOTIDE SEQUENCE [LARGE SCALE GENOMIC DNA]</scope>
    <source>
        <strain evidence="14">DSM 14684 / CIP 108061 / JCM 11494 / NBRC 100937 / ID131577</strain>
    </source>
</reference>
<comment type="similarity">
    <text evidence="5 11">Belongs to the purine/pyrimidine phosphoribosyltransferase family.</text>
</comment>
<evidence type="ECO:0000256" key="7">
    <source>
        <dbReference type="ARBA" id="ARBA00022490"/>
    </source>
</evidence>
<keyword evidence="8 11" id="KW-0328">Glycosyltransferase</keyword>
<dbReference type="HOGENOM" id="CLU_063339_3_0_11"/>
<evidence type="ECO:0000256" key="8">
    <source>
        <dbReference type="ARBA" id="ARBA00022676"/>
    </source>
</evidence>
<dbReference type="KEGG" id="cwo:Cwoe_3489"/>
<accession>D3EZE2</accession>
<evidence type="ECO:0000313" key="13">
    <source>
        <dbReference type="EMBL" id="ADB51907.1"/>
    </source>
</evidence>
<evidence type="ECO:0000313" key="14">
    <source>
        <dbReference type="Proteomes" id="UP000008229"/>
    </source>
</evidence>
<protein>
    <recommendedName>
        <fullName evidence="6 11">Adenine phosphoribosyltransferase</fullName>
        <shortName evidence="11">APRT</shortName>
        <ecNumber evidence="6 11">2.4.2.7</ecNumber>
    </recommendedName>
</protein>
<dbReference type="Pfam" id="PF00156">
    <property type="entry name" value="Pribosyltran"/>
    <property type="match status" value="1"/>
</dbReference>
<sequence length="180" mass="19024">MSRSAIDLRSCIRDIPDYPRPGIVFRDITPLLLDAAALSEAVRRLAAYGAPRAVDFVVAAEARGFILGAAVARELGAGFVPARKPGKLPHETISAEYILEYGVDALEVHADAIGHGANVLIHDDLLATGGTARALCDLVERLGGHVVGCAFLAELAFLGGRERIAPFDVCSLVTYDSETA</sequence>
<dbReference type="EC" id="2.4.2.7" evidence="6 11"/>
<dbReference type="GO" id="GO:0005737">
    <property type="term" value="C:cytoplasm"/>
    <property type="evidence" value="ECO:0007669"/>
    <property type="project" value="UniProtKB-SubCell"/>
</dbReference>
<evidence type="ECO:0000256" key="11">
    <source>
        <dbReference type="HAMAP-Rule" id="MF_00004"/>
    </source>
</evidence>
<gene>
    <name evidence="11" type="primary">apt</name>
    <name evidence="13" type="ordered locus">Cwoe_3489</name>
</gene>
<keyword evidence="10 11" id="KW-0660">Purine salvage</keyword>
<dbReference type="FunFam" id="3.40.50.2020:FF:000021">
    <property type="entry name" value="Adenine phosphoribosyltransferase"/>
    <property type="match status" value="1"/>
</dbReference>
<feature type="domain" description="Phosphoribosyltransferase" evidence="12">
    <location>
        <begin position="48"/>
        <end position="153"/>
    </location>
</feature>
<evidence type="ECO:0000256" key="2">
    <source>
        <dbReference type="ARBA" id="ARBA00003968"/>
    </source>
</evidence>
<reference evidence="13 14" key="1">
    <citation type="journal article" date="2010" name="Stand. Genomic Sci.">
        <title>Complete genome sequence of Conexibacter woesei type strain (ID131577).</title>
        <authorList>
            <person name="Pukall R."/>
            <person name="Lapidus A."/>
            <person name="Glavina Del Rio T."/>
            <person name="Copeland A."/>
            <person name="Tice H."/>
            <person name="Cheng J.-F."/>
            <person name="Lucas S."/>
            <person name="Chen F."/>
            <person name="Nolan M."/>
            <person name="Bruce D."/>
            <person name="Goodwin L."/>
            <person name="Pitluck S."/>
            <person name="Mavromatis K."/>
            <person name="Ivanova N."/>
            <person name="Ovchinnikova G."/>
            <person name="Pati A."/>
            <person name="Chen A."/>
            <person name="Palaniappan K."/>
            <person name="Land M."/>
            <person name="Hauser L."/>
            <person name="Chang Y.-J."/>
            <person name="Jeffries C.D."/>
            <person name="Chain P."/>
            <person name="Meincke L."/>
            <person name="Sims D."/>
            <person name="Brettin T."/>
            <person name="Detter J.C."/>
            <person name="Rohde M."/>
            <person name="Goeker M."/>
            <person name="Bristow J."/>
            <person name="Eisen J.A."/>
            <person name="Markowitz V."/>
            <person name="Kyrpides N.C."/>
            <person name="Klenk H.-P."/>
            <person name="Hugenholtz P."/>
        </authorList>
    </citation>
    <scope>NUCLEOTIDE SEQUENCE [LARGE SCALE GENOMIC DNA]</scope>
    <source>
        <strain evidence="14">DSM 14684 / CIP 108061 / JCM 11494 / NBRC 100937 / ID131577</strain>
    </source>
</reference>
<evidence type="ECO:0000256" key="1">
    <source>
        <dbReference type="ARBA" id="ARBA00000868"/>
    </source>
</evidence>
<dbReference type="NCBIfam" id="NF002634">
    <property type="entry name" value="PRK02304.1-3"/>
    <property type="match status" value="1"/>
</dbReference>
<dbReference type="GO" id="GO:0006168">
    <property type="term" value="P:adenine salvage"/>
    <property type="evidence" value="ECO:0007669"/>
    <property type="project" value="InterPro"/>
</dbReference>
<dbReference type="SUPFAM" id="SSF53271">
    <property type="entry name" value="PRTase-like"/>
    <property type="match status" value="1"/>
</dbReference>
<evidence type="ECO:0000259" key="12">
    <source>
        <dbReference type="Pfam" id="PF00156"/>
    </source>
</evidence>
<dbReference type="PANTHER" id="PTHR32315:SF3">
    <property type="entry name" value="ADENINE PHOSPHORIBOSYLTRANSFERASE"/>
    <property type="match status" value="1"/>
</dbReference>
<dbReference type="Proteomes" id="UP000008229">
    <property type="component" value="Chromosome"/>
</dbReference>
<evidence type="ECO:0000256" key="6">
    <source>
        <dbReference type="ARBA" id="ARBA00011893"/>
    </source>
</evidence>